<dbReference type="InterPro" id="IPR051916">
    <property type="entry name" value="GPI-anchor_lipid_remodeler"/>
</dbReference>
<keyword evidence="3" id="KW-1185">Reference proteome</keyword>
<accession>A0ABS2IFJ1</accession>
<feature type="domain" description="Endonuclease/exonuclease/phosphatase" evidence="1">
    <location>
        <begin position="58"/>
        <end position="350"/>
    </location>
</feature>
<proteinExistence type="predicted"/>
<keyword evidence="2" id="KW-0255">Endonuclease</keyword>
<dbReference type="InterPro" id="IPR036691">
    <property type="entry name" value="Endo/exonu/phosph_ase_sf"/>
</dbReference>
<dbReference type="Gene3D" id="3.60.10.10">
    <property type="entry name" value="Endonuclease/exonuclease/phosphatase"/>
    <property type="match status" value="1"/>
</dbReference>
<evidence type="ECO:0000259" key="1">
    <source>
        <dbReference type="Pfam" id="PF03372"/>
    </source>
</evidence>
<dbReference type="GO" id="GO:0004519">
    <property type="term" value="F:endonuclease activity"/>
    <property type="evidence" value="ECO:0007669"/>
    <property type="project" value="UniProtKB-KW"/>
</dbReference>
<keyword evidence="2" id="KW-0378">Hydrolase</keyword>
<name>A0ABS2IFJ1_9GAMM</name>
<dbReference type="PANTHER" id="PTHR14859:SF1">
    <property type="entry name" value="PGAP2-INTERACTING PROTEIN"/>
    <property type="match status" value="1"/>
</dbReference>
<organism evidence="2 3">
    <name type="scientific">Zestomonas insulae</name>
    <dbReference type="NCBI Taxonomy" id="2809017"/>
    <lineage>
        <taxon>Bacteria</taxon>
        <taxon>Pseudomonadati</taxon>
        <taxon>Pseudomonadota</taxon>
        <taxon>Gammaproteobacteria</taxon>
        <taxon>Pseudomonadales</taxon>
        <taxon>Pseudomonadaceae</taxon>
        <taxon>Zestomonas</taxon>
    </lineage>
</organism>
<reference evidence="2 3" key="1">
    <citation type="submission" date="2021-02" db="EMBL/GenBank/DDBJ databases">
        <authorList>
            <person name="Lee D.-H."/>
        </authorList>
    </citation>
    <scope>NUCLEOTIDE SEQUENCE [LARGE SCALE GENOMIC DNA]</scope>
    <source>
        <strain evidence="2 3">UL073</strain>
    </source>
</reference>
<dbReference type="InterPro" id="IPR005135">
    <property type="entry name" value="Endo/exonuclease/phosphatase"/>
</dbReference>
<dbReference type="SUPFAM" id="SSF56219">
    <property type="entry name" value="DNase I-like"/>
    <property type="match status" value="1"/>
</dbReference>
<gene>
    <name evidence="2" type="ORF">JQX08_12050</name>
</gene>
<dbReference type="EMBL" id="JAFEUP010000003">
    <property type="protein sequence ID" value="MBM7061438.1"/>
    <property type="molecule type" value="Genomic_DNA"/>
</dbReference>
<dbReference type="PANTHER" id="PTHR14859">
    <property type="entry name" value="CALCOFLUOR WHITE HYPERSENSITIVE PROTEIN PRECURSOR"/>
    <property type="match status" value="1"/>
</dbReference>
<keyword evidence="2" id="KW-0540">Nuclease</keyword>
<comment type="caution">
    <text evidence="2">The sequence shown here is derived from an EMBL/GenBank/DDBJ whole genome shotgun (WGS) entry which is preliminary data.</text>
</comment>
<evidence type="ECO:0000313" key="2">
    <source>
        <dbReference type="EMBL" id="MBM7061438.1"/>
    </source>
</evidence>
<protein>
    <submittedName>
        <fullName evidence="2">Endonuclease/exonuclease/phosphatase family protein</fullName>
    </submittedName>
</protein>
<evidence type="ECO:0000313" key="3">
    <source>
        <dbReference type="Proteomes" id="UP000717995"/>
    </source>
</evidence>
<sequence>MSLPRVIRPILFSLLVIATSLAALVYILTWHPAAREDLPVSCEGPAPSLQPGQALKVMTWNVQYLAGKRYVFWYDLADGSGPDLRPTAEDLAFTLDEVARVIRDEAPDVVLLQELHEGAKATDYQDQLALLRERLSDLYPCTSQAFYWKAAFVPHPKILGSVGMKLATLSRFQIARAERLQLPLIPADPITRAFALKRALLLSYLPVRGGGQIALINTHLDAFAQGDDTMHKQIAMSASLLAQLEAEKTPWVFGGDFNLLPPGQYERLGLRQRSWYAADSELAVLAKQYPMIPSLAEAGGTDRADWYTHFPNDPQSSGPDRTLDYLFHSPQLTRLAANVRRSDTLQISDHLPLVGRFLLPAQH</sequence>
<dbReference type="Pfam" id="PF03372">
    <property type="entry name" value="Exo_endo_phos"/>
    <property type="match status" value="1"/>
</dbReference>
<dbReference type="Proteomes" id="UP000717995">
    <property type="component" value="Unassembled WGS sequence"/>
</dbReference>
<dbReference type="RefSeq" id="WP_205348619.1">
    <property type="nucleotide sequence ID" value="NZ_JAFEUP010000003.1"/>
</dbReference>